<dbReference type="SUPFAM" id="SSF56935">
    <property type="entry name" value="Porins"/>
    <property type="match status" value="1"/>
</dbReference>
<proteinExistence type="predicted"/>
<dbReference type="AlphaFoldDB" id="A0A1M6AW15"/>
<dbReference type="STRING" id="1470563.SAMN05444000_10160"/>
<keyword evidence="3" id="KW-1185">Reference proteome</keyword>
<gene>
    <name evidence="2" type="ORF">SAMN05444000_10160</name>
</gene>
<accession>A0A1M6AW15</accession>
<dbReference type="Gene3D" id="2.40.160.10">
    <property type="entry name" value="Porin"/>
    <property type="match status" value="1"/>
</dbReference>
<dbReference type="OrthoDB" id="7737345at2"/>
<dbReference type="RefSeq" id="WP_073248234.1">
    <property type="nucleotide sequence ID" value="NZ_FQZQ01000001.1"/>
</dbReference>
<feature type="signal peptide" evidence="1">
    <location>
        <begin position="1"/>
        <end position="21"/>
    </location>
</feature>
<protein>
    <submittedName>
        <fullName evidence="2">Uncharacterized protein</fullName>
    </submittedName>
</protein>
<feature type="chain" id="PRO_5012229248" evidence="1">
    <location>
        <begin position="22"/>
        <end position="259"/>
    </location>
</feature>
<reference evidence="3" key="1">
    <citation type="submission" date="2016-11" db="EMBL/GenBank/DDBJ databases">
        <authorList>
            <person name="Varghese N."/>
            <person name="Submissions S."/>
        </authorList>
    </citation>
    <scope>NUCLEOTIDE SEQUENCE [LARGE SCALE GENOMIC DNA]</scope>
    <source>
        <strain evidence="3">DSM 100564</strain>
    </source>
</reference>
<evidence type="ECO:0000313" key="3">
    <source>
        <dbReference type="Proteomes" id="UP000183982"/>
    </source>
</evidence>
<evidence type="ECO:0000256" key="1">
    <source>
        <dbReference type="SAM" id="SignalP"/>
    </source>
</evidence>
<name>A0A1M6AW15_9RHOB</name>
<dbReference type="InterPro" id="IPR023614">
    <property type="entry name" value="Porin_dom_sf"/>
</dbReference>
<dbReference type="Proteomes" id="UP000183982">
    <property type="component" value="Unassembled WGS sequence"/>
</dbReference>
<keyword evidence="1" id="KW-0732">Signal</keyword>
<organism evidence="2 3">
    <name type="scientific">Shimia gijangensis</name>
    <dbReference type="NCBI Taxonomy" id="1470563"/>
    <lineage>
        <taxon>Bacteria</taxon>
        <taxon>Pseudomonadati</taxon>
        <taxon>Pseudomonadota</taxon>
        <taxon>Alphaproteobacteria</taxon>
        <taxon>Rhodobacterales</taxon>
        <taxon>Roseobacteraceae</taxon>
    </lineage>
</organism>
<sequence>MFTKSLLVGGALAIAASGASAFEFKSSEIHFGWDRIDSSAGDADGFNLGLDASAMASDTIELDFGLGYASPDNISGSGLDNLFRLSLAGNYLFSQGLYAGLFWDGTHFDSSGTFSGWAHVYGLQGGYKNGPVDVVAFYGVGDYSDIGAPSDSDSFGIDFTYTLQNGLDFGAYYLSEDLTTSSIDQYGVTVGYLVPSSQLSSVPVYIVGSFGRMKGATQSFDQFALGVSFPLSGDVKKGRKSFHGRSAFHNAFGIAGTLF</sequence>
<dbReference type="EMBL" id="FQZQ01000001">
    <property type="protein sequence ID" value="SHI40630.1"/>
    <property type="molecule type" value="Genomic_DNA"/>
</dbReference>
<evidence type="ECO:0000313" key="2">
    <source>
        <dbReference type="EMBL" id="SHI40630.1"/>
    </source>
</evidence>